<dbReference type="EMBL" id="MU971344">
    <property type="protein sequence ID" value="KAK9239735.1"/>
    <property type="molecule type" value="Genomic_DNA"/>
</dbReference>
<gene>
    <name evidence="1" type="ORF">V1525DRAFT_16183</name>
</gene>
<reference evidence="2" key="1">
    <citation type="journal article" date="2024" name="Front. Bioeng. Biotechnol.">
        <title>Genome-scale model development and genomic sequencing of the oleaginous clade Lipomyces.</title>
        <authorList>
            <person name="Czajka J.J."/>
            <person name="Han Y."/>
            <person name="Kim J."/>
            <person name="Mondo S.J."/>
            <person name="Hofstad B.A."/>
            <person name="Robles A."/>
            <person name="Haridas S."/>
            <person name="Riley R."/>
            <person name="LaButti K."/>
            <person name="Pangilinan J."/>
            <person name="Andreopoulos W."/>
            <person name="Lipzen A."/>
            <person name="Yan J."/>
            <person name="Wang M."/>
            <person name="Ng V."/>
            <person name="Grigoriev I.V."/>
            <person name="Spatafora J.W."/>
            <person name="Magnuson J.K."/>
            <person name="Baker S.E."/>
            <person name="Pomraning K.R."/>
        </authorList>
    </citation>
    <scope>NUCLEOTIDE SEQUENCE [LARGE SCALE GENOMIC DNA]</scope>
    <source>
        <strain evidence="2">CBS 7786</strain>
    </source>
</reference>
<proteinExistence type="predicted"/>
<accession>A0ACC3T846</accession>
<protein>
    <submittedName>
        <fullName evidence="1">Uncharacterized protein</fullName>
    </submittedName>
</protein>
<name>A0ACC3T846_LIPKO</name>
<evidence type="ECO:0000313" key="1">
    <source>
        <dbReference type="EMBL" id="KAK9239735.1"/>
    </source>
</evidence>
<keyword evidence="2" id="KW-1185">Reference proteome</keyword>
<evidence type="ECO:0000313" key="2">
    <source>
        <dbReference type="Proteomes" id="UP001433508"/>
    </source>
</evidence>
<dbReference type="Proteomes" id="UP001433508">
    <property type="component" value="Unassembled WGS sequence"/>
</dbReference>
<organism evidence="1 2">
    <name type="scientific">Lipomyces kononenkoae</name>
    <name type="common">Yeast</name>
    <dbReference type="NCBI Taxonomy" id="34357"/>
    <lineage>
        <taxon>Eukaryota</taxon>
        <taxon>Fungi</taxon>
        <taxon>Dikarya</taxon>
        <taxon>Ascomycota</taxon>
        <taxon>Saccharomycotina</taxon>
        <taxon>Lipomycetes</taxon>
        <taxon>Lipomycetales</taxon>
        <taxon>Lipomycetaceae</taxon>
        <taxon>Lipomyces</taxon>
    </lineage>
</organism>
<comment type="caution">
    <text evidence="1">The sequence shown here is derived from an EMBL/GenBank/DDBJ whole genome shotgun (WGS) entry which is preliminary data.</text>
</comment>
<sequence>MTGVQSTAVDRVELLHDSQHSQNRKRKRQHKHKNKRQKQHDTDEKSHSPVYNFNDNRVPEKAAEPDFHVVANREALSESICTEIVQEDGEIDKHTDLDRTNNLLDTRNHISRSNMDDHYGKRISNDQTTDDAEWKERESIDELEVIKELDRLDRDLDAQEEELLWAIMKSGSRIT</sequence>